<protein>
    <recommendedName>
        <fullName evidence="3">Carboxypeptidase-like regulatory domain-containing protein</fullName>
    </recommendedName>
</protein>
<evidence type="ECO:0000313" key="2">
    <source>
        <dbReference type="Proteomes" id="UP000184112"/>
    </source>
</evidence>
<name>A0A1M5GT80_FLAJO</name>
<organism evidence="1 2">
    <name type="scientific">Flavobacterium johnsoniae</name>
    <name type="common">Cytophaga johnsonae</name>
    <dbReference type="NCBI Taxonomy" id="986"/>
    <lineage>
        <taxon>Bacteria</taxon>
        <taxon>Pseudomonadati</taxon>
        <taxon>Bacteroidota</taxon>
        <taxon>Flavobacteriia</taxon>
        <taxon>Flavobacteriales</taxon>
        <taxon>Flavobacteriaceae</taxon>
        <taxon>Flavobacterium</taxon>
    </lineage>
</organism>
<dbReference type="EMBL" id="FQWH01000001">
    <property type="protein sequence ID" value="SHG06838.1"/>
    <property type="molecule type" value="Genomic_DNA"/>
</dbReference>
<gene>
    <name evidence="1" type="ORF">SAMN05444388_101553</name>
</gene>
<dbReference type="Proteomes" id="UP000184112">
    <property type="component" value="Unassembled WGS sequence"/>
</dbReference>
<reference evidence="1 2" key="1">
    <citation type="submission" date="2016-11" db="EMBL/GenBank/DDBJ databases">
        <authorList>
            <person name="Jaros S."/>
            <person name="Januszkiewicz K."/>
            <person name="Wedrychowicz H."/>
        </authorList>
    </citation>
    <scope>NUCLEOTIDE SEQUENCE [LARGE SCALE GENOMIC DNA]</scope>
    <source>
        <strain evidence="1 2">DSM 6792</strain>
    </source>
</reference>
<dbReference type="AlphaFoldDB" id="A0A1M5GT80"/>
<accession>A0A1M5GT80</accession>
<dbReference type="SUPFAM" id="SSF49464">
    <property type="entry name" value="Carboxypeptidase regulatory domain-like"/>
    <property type="match status" value="1"/>
</dbReference>
<evidence type="ECO:0008006" key="3">
    <source>
        <dbReference type="Google" id="ProtNLM"/>
    </source>
</evidence>
<dbReference type="InterPro" id="IPR008969">
    <property type="entry name" value="CarboxyPept-like_regulatory"/>
</dbReference>
<proteinExistence type="predicted"/>
<sequence>MRVKLLTTISIFTYQLSVSQTEKVLTGKVFSQNIPLKKVEVINKTAKTSTTTNASGEFSIVVKAQDSLLFFAKDYLFTRLKITTKEIETNNLIVNMIPKAEELNEVIINKVVFDKVKISADDVADVLISKNAKDLFWNTGVSDNSIREALRISFPLKGKQKKKIELHDDRFKKLIAAFCPPDFFIKNLKIKPEEKEIFLDFCDADPKSKALLEQPNVLSIMDFLYAKNEEFKNLE</sequence>
<dbReference type="RefSeq" id="WP_073408066.1">
    <property type="nucleotide sequence ID" value="NZ_FQWH01000001.1"/>
</dbReference>
<evidence type="ECO:0000313" key="1">
    <source>
        <dbReference type="EMBL" id="SHG06838.1"/>
    </source>
</evidence>